<proteinExistence type="predicted"/>
<reference evidence="1 2" key="1">
    <citation type="submission" date="2020-09" db="EMBL/GenBank/DDBJ databases">
        <title>De no assembly of potato wild relative species, Solanum commersonii.</title>
        <authorList>
            <person name="Cho K."/>
        </authorList>
    </citation>
    <scope>NUCLEOTIDE SEQUENCE [LARGE SCALE GENOMIC DNA]</scope>
    <source>
        <strain evidence="1">LZ3.2</strain>
        <tissue evidence="1">Leaf</tissue>
    </source>
</reference>
<dbReference type="Proteomes" id="UP000824120">
    <property type="component" value="Chromosome 9"/>
</dbReference>
<comment type="caution">
    <text evidence="1">The sequence shown here is derived from an EMBL/GenBank/DDBJ whole genome shotgun (WGS) entry which is preliminary data.</text>
</comment>
<gene>
    <name evidence="1" type="ORF">H5410_045320</name>
</gene>
<evidence type="ECO:0000313" key="1">
    <source>
        <dbReference type="EMBL" id="KAG5584886.1"/>
    </source>
</evidence>
<keyword evidence="2" id="KW-1185">Reference proteome</keyword>
<name>A0A9J5XCB8_SOLCO</name>
<sequence>MHTLPASTIDSVRKLSNVLYVPNLKANLIAVESENWMTMAKGHRVGRMFLLESVHRHLHRCFLSVSAADVSRLNKLLTL</sequence>
<accession>A0A9J5XCB8</accession>
<evidence type="ECO:0000313" key="2">
    <source>
        <dbReference type="Proteomes" id="UP000824120"/>
    </source>
</evidence>
<organism evidence="1 2">
    <name type="scientific">Solanum commersonii</name>
    <name type="common">Commerson's wild potato</name>
    <name type="synonym">Commerson's nightshade</name>
    <dbReference type="NCBI Taxonomy" id="4109"/>
    <lineage>
        <taxon>Eukaryota</taxon>
        <taxon>Viridiplantae</taxon>
        <taxon>Streptophyta</taxon>
        <taxon>Embryophyta</taxon>
        <taxon>Tracheophyta</taxon>
        <taxon>Spermatophyta</taxon>
        <taxon>Magnoliopsida</taxon>
        <taxon>eudicotyledons</taxon>
        <taxon>Gunneridae</taxon>
        <taxon>Pentapetalae</taxon>
        <taxon>asterids</taxon>
        <taxon>lamiids</taxon>
        <taxon>Solanales</taxon>
        <taxon>Solanaceae</taxon>
        <taxon>Solanoideae</taxon>
        <taxon>Solaneae</taxon>
        <taxon>Solanum</taxon>
    </lineage>
</organism>
<protein>
    <submittedName>
        <fullName evidence="1">Uncharacterized protein</fullName>
    </submittedName>
</protein>
<dbReference type="EMBL" id="JACXVP010000009">
    <property type="protein sequence ID" value="KAG5584886.1"/>
    <property type="molecule type" value="Genomic_DNA"/>
</dbReference>
<dbReference type="AlphaFoldDB" id="A0A9J5XCB8"/>